<protein>
    <submittedName>
        <fullName evidence="2">Uncharacterized protein</fullName>
    </submittedName>
</protein>
<name>A0AAD6G8F6_9EURO</name>
<organism evidence="2 3">
    <name type="scientific">Penicillium daleae</name>
    <dbReference type="NCBI Taxonomy" id="63821"/>
    <lineage>
        <taxon>Eukaryota</taxon>
        <taxon>Fungi</taxon>
        <taxon>Dikarya</taxon>
        <taxon>Ascomycota</taxon>
        <taxon>Pezizomycotina</taxon>
        <taxon>Eurotiomycetes</taxon>
        <taxon>Eurotiomycetidae</taxon>
        <taxon>Eurotiales</taxon>
        <taxon>Aspergillaceae</taxon>
        <taxon>Penicillium</taxon>
    </lineage>
</organism>
<dbReference type="GeneID" id="81597276"/>
<dbReference type="Proteomes" id="UP001213681">
    <property type="component" value="Unassembled WGS sequence"/>
</dbReference>
<feature type="region of interest" description="Disordered" evidence="1">
    <location>
        <begin position="1"/>
        <end position="102"/>
    </location>
</feature>
<dbReference type="EMBL" id="JAPVEA010000002">
    <property type="protein sequence ID" value="KAJ5462098.1"/>
    <property type="molecule type" value="Genomic_DNA"/>
</dbReference>
<keyword evidence="3" id="KW-1185">Reference proteome</keyword>
<evidence type="ECO:0000313" key="3">
    <source>
        <dbReference type="Proteomes" id="UP001213681"/>
    </source>
</evidence>
<reference evidence="2" key="1">
    <citation type="submission" date="2022-12" db="EMBL/GenBank/DDBJ databases">
        <authorList>
            <person name="Petersen C."/>
        </authorList>
    </citation>
    <scope>NUCLEOTIDE SEQUENCE</scope>
    <source>
        <strain evidence="2">IBT 16125</strain>
    </source>
</reference>
<comment type="caution">
    <text evidence="2">The sequence shown here is derived from an EMBL/GenBank/DDBJ whole genome shotgun (WGS) entry which is preliminary data.</text>
</comment>
<accession>A0AAD6G8F6</accession>
<proteinExistence type="predicted"/>
<feature type="compositionally biased region" description="Basic and acidic residues" evidence="1">
    <location>
        <begin position="92"/>
        <end position="102"/>
    </location>
</feature>
<sequence>MEIVNESRGSSPLLVGDNRGTWSSTWPGEGFATGSRVSFGSPYLDWGTGGGASFKAMPFRTGPAGSPPSPADPKGGDLRRNQGPVTSGAEPAETHEDDHLGQ</sequence>
<gene>
    <name evidence="2" type="ORF">N7458_003650</name>
</gene>
<evidence type="ECO:0000256" key="1">
    <source>
        <dbReference type="SAM" id="MobiDB-lite"/>
    </source>
</evidence>
<reference evidence="2" key="2">
    <citation type="journal article" date="2023" name="IMA Fungus">
        <title>Comparative genomic study of the Penicillium genus elucidates a diverse pangenome and 15 lateral gene transfer events.</title>
        <authorList>
            <person name="Petersen C."/>
            <person name="Sorensen T."/>
            <person name="Nielsen M.R."/>
            <person name="Sondergaard T.E."/>
            <person name="Sorensen J.L."/>
            <person name="Fitzpatrick D.A."/>
            <person name="Frisvad J.C."/>
            <person name="Nielsen K.L."/>
        </authorList>
    </citation>
    <scope>NUCLEOTIDE SEQUENCE</scope>
    <source>
        <strain evidence="2">IBT 16125</strain>
    </source>
</reference>
<dbReference type="RefSeq" id="XP_056771140.1">
    <property type="nucleotide sequence ID" value="XM_056907033.1"/>
</dbReference>
<evidence type="ECO:0000313" key="2">
    <source>
        <dbReference type="EMBL" id="KAJ5462098.1"/>
    </source>
</evidence>
<dbReference type="AlphaFoldDB" id="A0AAD6G8F6"/>